<evidence type="ECO:0000256" key="10">
    <source>
        <dbReference type="ARBA" id="ARBA00023136"/>
    </source>
</evidence>
<evidence type="ECO:0000256" key="11">
    <source>
        <dbReference type="PROSITE-ProRule" id="PRU00421"/>
    </source>
</evidence>
<reference evidence="18" key="6">
    <citation type="submission" date="2023-01" db="EMBL/GenBank/DDBJ databases">
        <title>Human gut microbiome strain richness.</title>
        <authorList>
            <person name="Chen-Liaw A."/>
        </authorList>
    </citation>
    <scope>NUCLEOTIDE SEQUENCE</scope>
    <source>
        <strain evidence="19">1001217st1_A9_1001217B_191108</strain>
        <strain evidence="18">RTP21484st1_H11_RTP21484_190118</strain>
    </source>
</reference>
<dbReference type="Proteomes" id="UP001296581">
    <property type="component" value="Unassembled WGS sequence"/>
</dbReference>
<dbReference type="EMBL" id="JAAIRM010000004">
    <property type="protein sequence ID" value="NSI18487.1"/>
    <property type="molecule type" value="Genomic_DNA"/>
</dbReference>
<evidence type="ECO:0000313" key="19">
    <source>
        <dbReference type="EMBL" id="MDB8738870.1"/>
    </source>
</evidence>
<evidence type="ECO:0000256" key="8">
    <source>
        <dbReference type="ARBA" id="ARBA00022777"/>
    </source>
</evidence>
<feature type="transmembrane region" description="Helical" evidence="12">
    <location>
        <begin position="172"/>
        <end position="189"/>
    </location>
</feature>
<dbReference type="InterPro" id="IPR001127">
    <property type="entry name" value="PTS_EIIA_1_perm"/>
</dbReference>
<gene>
    <name evidence="28" type="ORF">DW142_02870</name>
    <name evidence="27" type="ORF">DW243_06870</name>
    <name evidence="26" type="ORF">DW270_01075</name>
    <name evidence="25" type="ORF">DW812_00495</name>
    <name evidence="24" type="ORF">DWY88_09540</name>
    <name evidence="29" type="ORF">DWZ50_08130</name>
    <name evidence="21" type="ORF">G4958_03740</name>
    <name evidence="23" type="ORF">G4981_06180</name>
    <name evidence="22" type="ORF">G4993_05190</name>
    <name evidence="17" type="ORF">LIQ08_02730</name>
    <name evidence="16" type="ORF">LIQ10_04520</name>
    <name evidence="20" type="ORF">O4N78_05530</name>
    <name evidence="19" type="ORF">PNU63_08790</name>
    <name evidence="18" type="ORF">PNW85_04855</name>
</gene>
<feature type="active site" description="Phosphocysteine intermediate; for EIIB activity" evidence="11">
    <location>
        <position position="28"/>
    </location>
</feature>
<dbReference type="GO" id="GO:0016301">
    <property type="term" value="F:kinase activity"/>
    <property type="evidence" value="ECO:0007669"/>
    <property type="project" value="UniProtKB-KW"/>
</dbReference>
<evidence type="ECO:0000259" key="15">
    <source>
        <dbReference type="PROSITE" id="PS51103"/>
    </source>
</evidence>
<dbReference type="InterPro" id="IPR050558">
    <property type="entry name" value="PTS_Sugar-Specific_Components"/>
</dbReference>
<keyword evidence="3" id="KW-1003">Cell membrane</keyword>
<evidence type="ECO:0000313" key="34">
    <source>
        <dbReference type="Proteomes" id="UP000285697"/>
    </source>
</evidence>
<dbReference type="PROSITE" id="PS01035">
    <property type="entry name" value="PTS_EIIB_TYPE_1_CYS"/>
    <property type="match status" value="1"/>
</dbReference>
<dbReference type="EMBL" id="QSIR01000001">
    <property type="protein sequence ID" value="RHD09267.1"/>
    <property type="molecule type" value="Genomic_DNA"/>
</dbReference>
<evidence type="ECO:0000313" key="30">
    <source>
        <dbReference type="Proteomes" id="UP000283981"/>
    </source>
</evidence>
<evidence type="ECO:0000313" key="23">
    <source>
        <dbReference type="EMBL" id="NSI64861.1"/>
    </source>
</evidence>
<dbReference type="InterPro" id="IPR018113">
    <property type="entry name" value="PTrfase_EIIB_Cys"/>
</dbReference>
<dbReference type="Proteomes" id="UP001297422">
    <property type="component" value="Unassembled WGS sequence"/>
</dbReference>
<evidence type="ECO:0000256" key="5">
    <source>
        <dbReference type="ARBA" id="ARBA00022679"/>
    </source>
</evidence>
<dbReference type="GO" id="GO:0009401">
    <property type="term" value="P:phosphoenolpyruvate-dependent sugar phosphotransferase system"/>
    <property type="evidence" value="ECO:0007669"/>
    <property type="project" value="UniProtKB-KW"/>
</dbReference>
<comment type="subcellular location">
    <subcellularLocation>
        <location evidence="1">Cell membrane</location>
        <topology evidence="1">Multi-pass membrane protein</topology>
    </subcellularLocation>
</comment>
<evidence type="ECO:0000313" key="16">
    <source>
        <dbReference type="EMBL" id="MCB5493008.1"/>
    </source>
</evidence>
<keyword evidence="2" id="KW-0813">Transport</keyword>
<proteinExistence type="predicted"/>
<evidence type="ECO:0000256" key="1">
    <source>
        <dbReference type="ARBA" id="ARBA00004651"/>
    </source>
</evidence>
<dbReference type="EMBL" id="QRIA01000001">
    <property type="protein sequence ID" value="RHG22502.1"/>
    <property type="molecule type" value="Genomic_DNA"/>
</dbReference>
<dbReference type="Proteomes" id="UP000285697">
    <property type="component" value="Unassembled WGS sequence"/>
</dbReference>
<dbReference type="PROSITE" id="PS51098">
    <property type="entry name" value="PTS_EIIB_TYPE_1"/>
    <property type="match status" value="1"/>
</dbReference>
<dbReference type="Proteomes" id="UP001296580">
    <property type="component" value="Unassembled WGS sequence"/>
</dbReference>
<evidence type="ECO:0000313" key="18">
    <source>
        <dbReference type="EMBL" id="MDB8686008.1"/>
    </source>
</evidence>
<dbReference type="Proteomes" id="UP000286137">
    <property type="component" value="Unassembled WGS sequence"/>
</dbReference>
<protein>
    <submittedName>
        <fullName evidence="16">Glucose PTS transporter subunit IIA</fullName>
    </submittedName>
    <submittedName>
        <fullName evidence="29">PTS beta-glucoside transporter subunit EIIBCA</fullName>
    </submittedName>
    <submittedName>
        <fullName evidence="21">PTS transporter subunit EIIB</fullName>
    </submittedName>
</protein>
<dbReference type="SUPFAM" id="SSF55604">
    <property type="entry name" value="Glucose permease domain IIB"/>
    <property type="match status" value="1"/>
</dbReference>
<dbReference type="FunFam" id="2.70.70.10:FF:000001">
    <property type="entry name" value="PTS system glucose-specific IIA component"/>
    <property type="match status" value="1"/>
</dbReference>
<dbReference type="Proteomes" id="UP000285610">
    <property type="component" value="Unassembled WGS sequence"/>
</dbReference>
<keyword evidence="5" id="KW-0808">Transferase</keyword>
<dbReference type="PROSITE" id="PS51103">
    <property type="entry name" value="PTS_EIIC_TYPE_1"/>
    <property type="match status" value="1"/>
</dbReference>
<dbReference type="Proteomes" id="UP001212160">
    <property type="component" value="Unassembled WGS sequence"/>
</dbReference>
<dbReference type="Proteomes" id="UP001296643">
    <property type="component" value="Unassembled WGS sequence"/>
</dbReference>
<evidence type="ECO:0000256" key="9">
    <source>
        <dbReference type="ARBA" id="ARBA00022989"/>
    </source>
</evidence>
<dbReference type="InterPro" id="IPR013013">
    <property type="entry name" value="PTS_EIIC_1"/>
</dbReference>
<dbReference type="InterPro" id="IPR036878">
    <property type="entry name" value="Glu_permease_IIB"/>
</dbReference>
<feature type="transmembrane region" description="Helical" evidence="12">
    <location>
        <begin position="375"/>
        <end position="398"/>
    </location>
</feature>
<evidence type="ECO:0000313" key="17">
    <source>
        <dbReference type="EMBL" id="MCB5618084.1"/>
    </source>
</evidence>
<reference evidence="21" key="2">
    <citation type="journal article" date="2020" name="Cell Host Microbe">
        <title>Functional and Genomic Variation between Human-Derived Isolates of Lachnospiraceae Reveals Inter- and Intra-Species Diversity.</title>
        <authorList>
            <person name="Sorbara M.T."/>
            <person name="Littmann E.R."/>
            <person name="Fontana E."/>
            <person name="Moody T.U."/>
            <person name="Kohout C.E."/>
            <person name="Gjonbalaj M."/>
            <person name="Eaton V."/>
            <person name="Seok R."/>
            <person name="Leiner I.M."/>
            <person name="Pamer E.G."/>
        </authorList>
    </citation>
    <scope>NUCLEOTIDE SEQUENCE</scope>
    <source>
        <strain evidence="23">MSK.11.9</strain>
        <strain evidence="22">MSK.15.32</strain>
        <strain evidence="21">MSK.22.53</strain>
    </source>
</reference>
<organism evidence="29 33">
    <name type="scientific">Mediterraneibacter gnavus</name>
    <name type="common">Ruminococcus gnavus</name>
    <dbReference type="NCBI Taxonomy" id="33038"/>
    <lineage>
        <taxon>Bacteria</taxon>
        <taxon>Bacillati</taxon>
        <taxon>Bacillota</taxon>
        <taxon>Clostridia</taxon>
        <taxon>Lachnospirales</taxon>
        <taxon>Lachnospiraceae</taxon>
        <taxon>Mediterraneibacter</taxon>
    </lineage>
</organism>
<dbReference type="EMBL" id="JAJBOM010000002">
    <property type="protein sequence ID" value="MCB5618084.1"/>
    <property type="molecule type" value="Genomic_DNA"/>
</dbReference>
<evidence type="ECO:0000313" key="21">
    <source>
        <dbReference type="EMBL" id="NSI18487.1"/>
    </source>
</evidence>
<evidence type="ECO:0000256" key="12">
    <source>
        <dbReference type="SAM" id="Phobius"/>
    </source>
</evidence>
<dbReference type="SUPFAM" id="SSF51261">
    <property type="entry name" value="Duplicated hybrid motif"/>
    <property type="match status" value="1"/>
</dbReference>
<evidence type="ECO:0000313" key="20">
    <source>
        <dbReference type="EMBL" id="MDE1203038.1"/>
    </source>
</evidence>
<evidence type="ECO:0000256" key="2">
    <source>
        <dbReference type="ARBA" id="ARBA00022448"/>
    </source>
</evidence>
<dbReference type="EMBL" id="JAPZEG010000005">
    <property type="protein sequence ID" value="MDE1203038.1"/>
    <property type="molecule type" value="Genomic_DNA"/>
</dbReference>
<dbReference type="GO" id="GO:0008982">
    <property type="term" value="F:protein-N(PI)-phosphohistidine-sugar phosphotransferase activity"/>
    <property type="evidence" value="ECO:0007669"/>
    <property type="project" value="InterPro"/>
</dbReference>
<dbReference type="Proteomes" id="UP000283981">
    <property type="component" value="Unassembled WGS sequence"/>
</dbReference>
<dbReference type="Proteomes" id="UP000283992">
    <property type="component" value="Unassembled WGS sequence"/>
</dbReference>
<dbReference type="FunFam" id="3.30.1360.60:FF:000001">
    <property type="entry name" value="PTS system glucose-specific IIBC component PtsG"/>
    <property type="match status" value="1"/>
</dbReference>
<accession>A0A2N5NSQ1</accession>
<evidence type="ECO:0000313" key="28">
    <source>
        <dbReference type="EMBL" id="RHJ15173.1"/>
    </source>
</evidence>
<dbReference type="EMBL" id="JAJBNC010000005">
    <property type="protein sequence ID" value="MCB5493008.1"/>
    <property type="molecule type" value="Genomic_DNA"/>
</dbReference>
<feature type="transmembrane region" description="Helical" evidence="12">
    <location>
        <begin position="143"/>
        <end position="165"/>
    </location>
</feature>
<dbReference type="Gene3D" id="2.70.70.10">
    <property type="entry name" value="Glucose Permease (Domain IIA)"/>
    <property type="match status" value="1"/>
</dbReference>
<feature type="domain" description="PTS EIIB type-1" evidence="14">
    <location>
        <begin position="6"/>
        <end position="88"/>
    </location>
</feature>
<evidence type="ECO:0000313" key="27">
    <source>
        <dbReference type="EMBL" id="RHG85304.1"/>
    </source>
</evidence>
<evidence type="ECO:0000313" key="35">
    <source>
        <dbReference type="Proteomes" id="UP000286137"/>
    </source>
</evidence>
<keyword evidence="6" id="KW-0598">Phosphotransferase system</keyword>
<dbReference type="PROSITE" id="PS51093">
    <property type="entry name" value="PTS_EIIA_TYPE_1"/>
    <property type="match status" value="1"/>
</dbReference>
<feature type="domain" description="PTS EIIC type-1" evidence="15">
    <location>
        <begin position="106"/>
        <end position="451"/>
    </location>
</feature>
<reference evidence="21" key="3">
    <citation type="submission" date="2020-02" db="EMBL/GenBank/DDBJ databases">
        <authorList>
            <person name="Littmann E."/>
            <person name="Sorbara M."/>
        </authorList>
    </citation>
    <scope>NUCLEOTIDE SEQUENCE</scope>
    <source>
        <strain evidence="23">MSK.11.9</strain>
        <strain evidence="22">MSK.15.32</strain>
        <strain evidence="21">MSK.22.53</strain>
    </source>
</reference>
<keyword evidence="8" id="KW-0418">Kinase</keyword>
<evidence type="ECO:0000313" key="33">
    <source>
        <dbReference type="Proteomes" id="UP000285610"/>
    </source>
</evidence>
<evidence type="ECO:0000313" key="25">
    <source>
        <dbReference type="EMBL" id="RHD09267.1"/>
    </source>
</evidence>
<dbReference type="Proteomes" id="UP000284472">
    <property type="component" value="Unassembled WGS sequence"/>
</dbReference>
<evidence type="ECO:0000313" key="32">
    <source>
        <dbReference type="Proteomes" id="UP000284472"/>
    </source>
</evidence>
<evidence type="ECO:0000313" key="26">
    <source>
        <dbReference type="EMBL" id="RHG22502.1"/>
    </source>
</evidence>
<dbReference type="STRING" id="33038.GCA_900067245_02685"/>
<reference evidence="30 31" key="1">
    <citation type="submission" date="2018-08" db="EMBL/GenBank/DDBJ databases">
        <title>A genome reference for cultivated species of the human gut microbiota.</title>
        <authorList>
            <person name="Zou Y."/>
            <person name="Xue W."/>
            <person name="Luo G."/>
        </authorList>
    </citation>
    <scope>NUCLEOTIDE SEQUENCE [LARGE SCALE GENOMIC DNA]</scope>
    <source>
        <strain evidence="24 35">AF27-4BH</strain>
        <strain evidence="29 33">AF33-12</strain>
        <strain evidence="28 31">AM12-54</strain>
        <strain evidence="27 30">AM21-18</strain>
        <strain evidence="26 34">AM22-7AC</strain>
        <strain evidence="25 32">AM32-6</strain>
    </source>
</reference>
<dbReference type="NCBIfam" id="TIGR00830">
    <property type="entry name" value="PTBA"/>
    <property type="match status" value="1"/>
</dbReference>
<dbReference type="EMBL" id="JAAIRV010000006">
    <property type="protein sequence ID" value="NSI57796.1"/>
    <property type="molecule type" value="Genomic_DNA"/>
</dbReference>
<feature type="transmembrane region" description="Helical" evidence="12">
    <location>
        <begin position="317"/>
        <end position="336"/>
    </location>
</feature>
<dbReference type="EMBL" id="QRTJ01000017">
    <property type="protein sequence ID" value="RGQ66774.1"/>
    <property type="molecule type" value="Genomic_DNA"/>
</dbReference>
<evidence type="ECO:0000256" key="6">
    <source>
        <dbReference type="ARBA" id="ARBA00022683"/>
    </source>
</evidence>
<feature type="transmembrane region" description="Helical" evidence="12">
    <location>
        <begin position="291"/>
        <end position="311"/>
    </location>
</feature>
<evidence type="ECO:0000256" key="4">
    <source>
        <dbReference type="ARBA" id="ARBA00022597"/>
    </source>
</evidence>
<evidence type="ECO:0000259" key="14">
    <source>
        <dbReference type="PROSITE" id="PS51098"/>
    </source>
</evidence>
<evidence type="ECO:0000256" key="7">
    <source>
        <dbReference type="ARBA" id="ARBA00022692"/>
    </source>
</evidence>
<feature type="transmembrane region" description="Helical" evidence="12">
    <location>
        <begin position="418"/>
        <end position="440"/>
    </location>
</feature>
<dbReference type="EMBL" id="QRQE01000017">
    <property type="protein sequence ID" value="RHM76606.1"/>
    <property type="molecule type" value="Genomic_DNA"/>
</dbReference>
<sequence length="602" mass="65323">MRRKYEKLAQEIVKKVGGKENIISLRHCVTRLRFQLKDVEKADTKGLEATDGVITVVQALSEYMVVIGQHVGEVYKEVCIQAGLDTAKENTCEKPEKKSGLETALLTVMAGIGPTLYLLGASGMIKGILAVCVMLGLSADTTVYTVMYALGDGLLYFLPLVLGYNLAKYCKIEPFVGVWLAAAMCYPKIQGLEISILGMNNTVHYTSTFLPIIFSVLIASLIYRFLEKRMSETRKNLVIPLLTLLVAFPFGILVAGPFGNWMAEWLHRGIMALCGFSPVLMGVLIGGLWQVLVSVGIHGIITVLAFADVLAGNSSPLLALSYSASFAVSGVAFAVFMRSRNSGEKQTAKAGAVSAIMGATEPAMYALIKPDKKRFALCCAGGALGGATAGFFGISMHAYAGMGITGLFGFFQTGDVKLVGVLLMAVLPFGFTWLIEMLLYRQEKAVESEEIIVMPVNGSVEQLENAEDTVFASKALGDGVLLHSDDGKVYAPCDGIIQTVFPTKHAIGIESTDGSEILIHMGNNTVALNGKYFTVHVKEKDEVKAGQILAEFDKKEIEAQGYNCEIPMVVTNMEMYEMSGEPTYRNYKKGEEIFRLKKKTNV</sequence>
<dbReference type="Proteomes" id="UP001211731">
    <property type="component" value="Unassembled WGS sequence"/>
</dbReference>
<name>A0A2N5NSQ1_MEDGN</name>
<keyword evidence="4" id="KW-0762">Sugar transport</keyword>
<dbReference type="AlphaFoldDB" id="A0A2N5NSQ1"/>
<dbReference type="PANTHER" id="PTHR30175">
    <property type="entry name" value="PHOSPHOTRANSFERASE SYSTEM TRANSPORT PROTEIN"/>
    <property type="match status" value="1"/>
</dbReference>
<dbReference type="EMBL" id="QRIS01000009">
    <property type="protein sequence ID" value="RHG85304.1"/>
    <property type="molecule type" value="Genomic_DNA"/>
</dbReference>
<comment type="caution">
    <text evidence="29">The sequence shown here is derived from an EMBL/GenBank/DDBJ whole genome shotgun (WGS) entry which is preliminary data.</text>
</comment>
<dbReference type="EMBL" id="JAQMLR010000007">
    <property type="protein sequence ID" value="MDB8738870.1"/>
    <property type="molecule type" value="Genomic_DNA"/>
</dbReference>
<feature type="transmembrane region" description="Helical" evidence="12">
    <location>
        <begin position="238"/>
        <end position="259"/>
    </location>
</feature>
<dbReference type="EMBL" id="JAAIRY010000007">
    <property type="protein sequence ID" value="NSI64861.1"/>
    <property type="molecule type" value="Genomic_DNA"/>
</dbReference>
<dbReference type="Pfam" id="PF00358">
    <property type="entry name" value="PTS_EIIA_1"/>
    <property type="match status" value="1"/>
</dbReference>
<dbReference type="Pfam" id="PF02378">
    <property type="entry name" value="PTS_EIIC"/>
    <property type="match status" value="1"/>
</dbReference>
<dbReference type="GO" id="GO:0005886">
    <property type="term" value="C:plasma membrane"/>
    <property type="evidence" value="ECO:0007669"/>
    <property type="project" value="UniProtKB-SubCell"/>
</dbReference>
<keyword evidence="7 12" id="KW-0812">Transmembrane</keyword>
<keyword evidence="9 12" id="KW-1133">Transmembrane helix</keyword>
<dbReference type="EMBL" id="QRLN01000003">
    <property type="protein sequence ID" value="RHJ15173.1"/>
    <property type="molecule type" value="Genomic_DNA"/>
</dbReference>
<dbReference type="GO" id="GO:0015771">
    <property type="term" value="P:trehalose transport"/>
    <property type="evidence" value="ECO:0007669"/>
    <property type="project" value="TreeGrafter"/>
</dbReference>
<dbReference type="InterPro" id="IPR001996">
    <property type="entry name" value="PTS_IIB_1"/>
</dbReference>
<dbReference type="Gene3D" id="3.30.1360.60">
    <property type="entry name" value="Glucose permease domain IIB"/>
    <property type="match status" value="1"/>
</dbReference>
<evidence type="ECO:0000313" key="31">
    <source>
        <dbReference type="Proteomes" id="UP000283992"/>
    </source>
</evidence>
<feature type="domain" description="PTS EIIA type-1" evidence="13">
    <location>
        <begin position="468"/>
        <end position="572"/>
    </location>
</feature>
<evidence type="ECO:0000313" key="24">
    <source>
        <dbReference type="EMBL" id="RGQ66774.1"/>
    </source>
</evidence>
<feature type="transmembrane region" description="Helical" evidence="12">
    <location>
        <begin position="265"/>
        <end position="284"/>
    </location>
</feature>
<evidence type="ECO:0000256" key="3">
    <source>
        <dbReference type="ARBA" id="ARBA00022475"/>
    </source>
</evidence>
<dbReference type="InterPro" id="IPR011055">
    <property type="entry name" value="Dup_hybrid_motif"/>
</dbReference>
<keyword evidence="10 12" id="KW-0472">Membrane</keyword>
<dbReference type="Pfam" id="PF00367">
    <property type="entry name" value="PTS_EIIB"/>
    <property type="match status" value="1"/>
</dbReference>
<dbReference type="RefSeq" id="WP_009244937.1">
    <property type="nucleotide sequence ID" value="NZ_BAABXJ010000001.1"/>
</dbReference>
<dbReference type="Proteomes" id="UP001297370">
    <property type="component" value="Unassembled WGS sequence"/>
</dbReference>
<feature type="transmembrane region" description="Helical" evidence="12">
    <location>
        <begin position="116"/>
        <end position="137"/>
    </location>
</feature>
<dbReference type="CDD" id="cd00212">
    <property type="entry name" value="PTS_IIB_glc"/>
    <property type="match status" value="1"/>
</dbReference>
<reference evidence="16" key="4">
    <citation type="submission" date="2021-10" db="EMBL/GenBank/DDBJ databases">
        <title>Collection of gut derived symbiotic bacterial strains cultured from healthy donors.</title>
        <authorList>
            <person name="Lin H."/>
            <person name="Littmann E."/>
            <person name="Claire K."/>
            <person name="Pamer E."/>
        </authorList>
    </citation>
    <scope>NUCLEOTIDE SEQUENCE</scope>
    <source>
        <strain evidence="17">MSK.23.18</strain>
        <strain evidence="16">MSK.23.4</strain>
    </source>
</reference>
<dbReference type="InterPro" id="IPR003352">
    <property type="entry name" value="PTS_EIIC"/>
</dbReference>
<dbReference type="PANTHER" id="PTHR30175:SF1">
    <property type="entry name" value="PTS SYSTEM ARBUTIN-, CELLOBIOSE-, AND SALICIN-SPECIFIC EIIBC COMPONENT-RELATED"/>
    <property type="match status" value="1"/>
</dbReference>
<feature type="transmembrane region" description="Helical" evidence="12">
    <location>
        <begin position="209"/>
        <end position="226"/>
    </location>
</feature>
<dbReference type="Proteomes" id="UP001149331">
    <property type="component" value="Unassembled WGS sequence"/>
</dbReference>
<reference evidence="20" key="5">
    <citation type="submission" date="2022-12" db="EMBL/GenBank/DDBJ databases">
        <title>Genome of R. gnavus strain RSHDN_120.</title>
        <authorList>
            <person name="Abdugheni R."/>
        </authorList>
    </citation>
    <scope>NUCLEOTIDE SEQUENCE</scope>
    <source>
        <strain evidence="20">RSHDN_120</strain>
    </source>
</reference>
<evidence type="ECO:0000313" key="29">
    <source>
        <dbReference type="EMBL" id="RHM76606.1"/>
    </source>
</evidence>
<evidence type="ECO:0000313" key="22">
    <source>
        <dbReference type="EMBL" id="NSI57796.1"/>
    </source>
</evidence>
<dbReference type="EMBL" id="JAQMLA010000009">
    <property type="protein sequence ID" value="MDB8686008.1"/>
    <property type="molecule type" value="Genomic_DNA"/>
</dbReference>
<dbReference type="GO" id="GO:0090589">
    <property type="term" value="F:protein-phosphocysteine-trehalose phosphotransferase system transporter activity"/>
    <property type="evidence" value="ECO:0007669"/>
    <property type="project" value="TreeGrafter"/>
</dbReference>
<evidence type="ECO:0000259" key="13">
    <source>
        <dbReference type="PROSITE" id="PS51093"/>
    </source>
</evidence>